<dbReference type="GO" id="GO:0008146">
    <property type="term" value="F:sulfotransferase activity"/>
    <property type="evidence" value="ECO:0007669"/>
    <property type="project" value="InterPro"/>
</dbReference>
<accession>A0A1X7VWT2</accession>
<dbReference type="InterPro" id="IPR027417">
    <property type="entry name" value="P-loop_NTPase"/>
</dbReference>
<protein>
    <recommendedName>
        <fullName evidence="2">Sulfotransferase domain-containing protein</fullName>
    </recommendedName>
</protein>
<name>A0A1X7VWT2_AMPQE</name>
<evidence type="ECO:0000256" key="1">
    <source>
        <dbReference type="SAM" id="Phobius"/>
    </source>
</evidence>
<dbReference type="AlphaFoldDB" id="A0A1X7VWT2"/>
<organism evidence="3">
    <name type="scientific">Amphimedon queenslandica</name>
    <name type="common">Sponge</name>
    <dbReference type="NCBI Taxonomy" id="400682"/>
    <lineage>
        <taxon>Eukaryota</taxon>
        <taxon>Metazoa</taxon>
        <taxon>Porifera</taxon>
        <taxon>Demospongiae</taxon>
        <taxon>Heteroscleromorpha</taxon>
        <taxon>Haplosclerida</taxon>
        <taxon>Niphatidae</taxon>
        <taxon>Amphimedon</taxon>
    </lineage>
</organism>
<keyword evidence="1" id="KW-0812">Transmembrane</keyword>
<dbReference type="EnsemblMetazoa" id="Aqu2.1.43868_001">
    <property type="protein sequence ID" value="Aqu2.1.43868_001"/>
    <property type="gene ID" value="Aqu2.1.43868"/>
</dbReference>
<keyword evidence="1" id="KW-1133">Transmembrane helix</keyword>
<proteinExistence type="predicted"/>
<feature type="domain" description="Sulfotransferase" evidence="2">
    <location>
        <begin position="4"/>
        <end position="60"/>
    </location>
</feature>
<keyword evidence="1" id="KW-0472">Membrane</keyword>
<feature type="transmembrane region" description="Helical" evidence="1">
    <location>
        <begin position="51"/>
        <end position="73"/>
    </location>
</feature>
<evidence type="ECO:0000259" key="2">
    <source>
        <dbReference type="Pfam" id="PF00685"/>
    </source>
</evidence>
<sequence length="83" mass="9492">MYAGKDFVLAMSSPRTLKESYTHMMSGKNPANSIAKYIYIVHNPKDVAVSYYYHAKCILILMVTGIASLSFFYKRRSTIWAMV</sequence>
<dbReference type="InParanoid" id="A0A1X7VWT2"/>
<dbReference type="Pfam" id="PF00685">
    <property type="entry name" value="Sulfotransfer_1"/>
    <property type="match status" value="1"/>
</dbReference>
<evidence type="ECO:0000313" key="3">
    <source>
        <dbReference type="EnsemblMetazoa" id="Aqu2.1.43868_001"/>
    </source>
</evidence>
<dbReference type="InterPro" id="IPR000863">
    <property type="entry name" value="Sulfotransferase_dom"/>
</dbReference>
<dbReference type="SUPFAM" id="SSF52540">
    <property type="entry name" value="P-loop containing nucleoside triphosphate hydrolases"/>
    <property type="match status" value="1"/>
</dbReference>
<dbReference type="Gene3D" id="3.40.50.300">
    <property type="entry name" value="P-loop containing nucleotide triphosphate hydrolases"/>
    <property type="match status" value="1"/>
</dbReference>
<reference evidence="3" key="1">
    <citation type="submission" date="2017-05" db="UniProtKB">
        <authorList>
            <consortium name="EnsemblMetazoa"/>
        </authorList>
    </citation>
    <scope>IDENTIFICATION</scope>
</reference>